<evidence type="ECO:0000256" key="1">
    <source>
        <dbReference type="SAM" id="MobiDB-lite"/>
    </source>
</evidence>
<feature type="compositionally biased region" description="Polar residues" evidence="1">
    <location>
        <begin position="641"/>
        <end position="656"/>
    </location>
</feature>
<feature type="compositionally biased region" description="Polar residues" evidence="1">
    <location>
        <begin position="117"/>
        <end position="141"/>
    </location>
</feature>
<reference evidence="3 4" key="1">
    <citation type="submission" date="2024-03" db="EMBL/GenBank/DDBJ databases">
        <title>Genome-scale model development and genomic sequencing of the oleaginous clade Lipomyces.</title>
        <authorList>
            <consortium name="Lawrence Berkeley National Laboratory"/>
            <person name="Czajka J.J."/>
            <person name="Han Y."/>
            <person name="Kim J."/>
            <person name="Mondo S.J."/>
            <person name="Hofstad B.A."/>
            <person name="Robles A."/>
            <person name="Haridas S."/>
            <person name="Riley R."/>
            <person name="LaButti K."/>
            <person name="Pangilinan J."/>
            <person name="Andreopoulos W."/>
            <person name="Lipzen A."/>
            <person name="Yan J."/>
            <person name="Wang M."/>
            <person name="Ng V."/>
            <person name="Grigoriev I.V."/>
            <person name="Spatafora J.W."/>
            <person name="Magnuson J.K."/>
            <person name="Baker S.E."/>
            <person name="Pomraning K.R."/>
        </authorList>
    </citation>
    <scope>NUCLEOTIDE SEQUENCE [LARGE SCALE GENOMIC DNA]</scope>
    <source>
        <strain evidence="3 4">Phaff 52-87</strain>
    </source>
</reference>
<evidence type="ECO:0000259" key="2">
    <source>
        <dbReference type="Pfam" id="PF13254"/>
    </source>
</evidence>
<feature type="compositionally biased region" description="Low complexity" evidence="1">
    <location>
        <begin position="278"/>
        <end position="295"/>
    </location>
</feature>
<feature type="region of interest" description="Disordered" evidence="1">
    <location>
        <begin position="30"/>
        <end position="458"/>
    </location>
</feature>
<dbReference type="Pfam" id="PF13254">
    <property type="entry name" value="DUF4045"/>
    <property type="match status" value="1"/>
</dbReference>
<feature type="compositionally biased region" description="Low complexity" evidence="1">
    <location>
        <begin position="314"/>
        <end position="324"/>
    </location>
</feature>
<feature type="compositionally biased region" description="Low complexity" evidence="1">
    <location>
        <begin position="371"/>
        <end position="385"/>
    </location>
</feature>
<keyword evidence="4" id="KW-1185">Reference proteome</keyword>
<proteinExistence type="predicted"/>
<accession>A0ABR1F2X9</accession>
<feature type="compositionally biased region" description="Polar residues" evidence="1">
    <location>
        <begin position="58"/>
        <end position="77"/>
    </location>
</feature>
<dbReference type="RefSeq" id="XP_064767234.1">
    <property type="nucleotide sequence ID" value="XM_064914244.1"/>
</dbReference>
<feature type="compositionally biased region" description="Basic and acidic residues" evidence="1">
    <location>
        <begin position="168"/>
        <end position="184"/>
    </location>
</feature>
<feature type="compositionally biased region" description="Polar residues" evidence="1">
    <location>
        <begin position="592"/>
        <end position="612"/>
    </location>
</feature>
<feature type="region of interest" description="Disordered" evidence="1">
    <location>
        <begin position="486"/>
        <end position="740"/>
    </location>
</feature>
<dbReference type="InterPro" id="IPR025118">
    <property type="entry name" value="DUF4045"/>
</dbReference>
<feature type="compositionally biased region" description="Gly residues" evidence="1">
    <location>
        <begin position="697"/>
        <end position="710"/>
    </location>
</feature>
<protein>
    <recommendedName>
        <fullName evidence="2">DUF4045 domain-containing protein</fullName>
    </recommendedName>
</protein>
<feature type="compositionally biased region" description="Low complexity" evidence="1">
    <location>
        <begin position="78"/>
        <end position="100"/>
    </location>
</feature>
<feature type="domain" description="DUF4045" evidence="2">
    <location>
        <begin position="14"/>
        <end position="679"/>
    </location>
</feature>
<feature type="compositionally biased region" description="Basic and acidic residues" evidence="1">
    <location>
        <begin position="211"/>
        <end position="222"/>
    </location>
</feature>
<name>A0ABR1F2X9_9ASCO</name>
<dbReference type="Proteomes" id="UP001498771">
    <property type="component" value="Unassembled WGS sequence"/>
</dbReference>
<organism evidence="3 4">
    <name type="scientific">Myxozyma melibiosi</name>
    <dbReference type="NCBI Taxonomy" id="54550"/>
    <lineage>
        <taxon>Eukaryota</taxon>
        <taxon>Fungi</taxon>
        <taxon>Dikarya</taxon>
        <taxon>Ascomycota</taxon>
        <taxon>Saccharomycotina</taxon>
        <taxon>Lipomycetes</taxon>
        <taxon>Lipomycetales</taxon>
        <taxon>Lipomycetaceae</taxon>
        <taxon>Myxozyma</taxon>
    </lineage>
</organism>
<feature type="compositionally biased region" description="Polar residues" evidence="1">
    <location>
        <begin position="185"/>
        <end position="200"/>
    </location>
</feature>
<sequence>MVSTTSEEVVGDTNITDFLKRLEDLKLQSDDVERERSKKLEEEIEESKRQRLARRTARSGSTSPDKLSTMISTIRSCQTQPTAPSPSSLSAATALRSPTAFNQQTLSPSPSPRRARAQNSLSLAPNLSYDQTASPKSSPVENFSKRLQKLDSPASPLGVKTQPAPESPTRRNLSELEKTVDDSPKQSLTGSDNAKNSSPVLSPRGFAERSSNLKERLARARSVESAPSSPSRYAIGRPADGGNDGDAAQTDEREEERLSKFLRSPSTRQQQPQPPAQQQPLSQPSTPTSGTPRGRVTGNYAPIFPSPSVATALSRSPSTSPDRSSQFRSSRLSGIGTFASSDFYSGSGPSPAELESGSYVVQATRPKRSDSILSNSSQISIDSINEPPSSNGSVYGSPRSPSPSRPKSPTKGGFVQSAMMRRDGGSTPISKRLSMANLRPAPVVLGSPNTPAKEYGEESIEGEIVTSISSPRVSDERMIPEQIVEEETEEAAEQAVEQAVEEKVTPSRSLRYSMRPAAVMSPGSPRSAPTSPINNGMRMSPSRESPSAAMRMRASPSLHRTPSSLSMTRSATDRFRARDLDLVARHDEDSRNSTAVSEYSESNFKPSKTYQSLADCEDEDGSSAKRRGLPRSPGGVVLGALNNSQPVRRVSNSTPSAEKENTGVEGEESAAKVMPARASPSRTATLLSRSGSRSPAGGAGAGKKYGGGSGHAKTSSWLESALMKSSVGSPRSTTTKRDVQ</sequence>
<feature type="compositionally biased region" description="Low complexity" evidence="1">
    <location>
        <begin position="262"/>
        <end position="271"/>
    </location>
</feature>
<evidence type="ECO:0000313" key="4">
    <source>
        <dbReference type="Proteomes" id="UP001498771"/>
    </source>
</evidence>
<feature type="compositionally biased region" description="Basic and acidic residues" evidence="1">
    <location>
        <begin position="571"/>
        <end position="591"/>
    </location>
</feature>
<comment type="caution">
    <text evidence="3">The sequence shown here is derived from an EMBL/GenBank/DDBJ whole genome shotgun (WGS) entry which is preliminary data.</text>
</comment>
<dbReference type="EMBL" id="JBBJBU010000009">
    <property type="protein sequence ID" value="KAK7204201.1"/>
    <property type="molecule type" value="Genomic_DNA"/>
</dbReference>
<evidence type="ECO:0000313" key="3">
    <source>
        <dbReference type="EMBL" id="KAK7204201.1"/>
    </source>
</evidence>
<dbReference type="GeneID" id="90039756"/>
<gene>
    <name evidence="3" type="ORF">BZA70DRAFT_290750</name>
</gene>
<feature type="compositionally biased region" description="Polar residues" evidence="1">
    <location>
        <begin position="326"/>
        <end position="348"/>
    </location>
</feature>
<feature type="compositionally biased region" description="Basic and acidic residues" evidence="1">
    <location>
        <begin position="30"/>
        <end position="49"/>
    </location>
</feature>
<feature type="compositionally biased region" description="Polar residues" evidence="1">
    <location>
        <begin position="558"/>
        <end position="570"/>
    </location>
</feature>